<accession>A0AAN9K6X2</accession>
<evidence type="ECO:0000313" key="1">
    <source>
        <dbReference type="EMBL" id="KAK7310687.1"/>
    </source>
</evidence>
<sequence>METMATSFQKNAVSSPCSVKLDRDNYLLWKSLVLPLTKGSKMKTLADNLKLAGSPVSTSDLIIRTLAGLDSEYNPIVVQLSDKDNMTWVDLQAQLLTFENRLEQLNSFSNLTINASANAVTRSNHKSFRQ</sequence>
<protein>
    <recommendedName>
        <fullName evidence="3">Retrotransposon Copia-like N-terminal domain-containing protein</fullName>
    </recommendedName>
</protein>
<comment type="caution">
    <text evidence="1">The sequence shown here is derived from an EMBL/GenBank/DDBJ whole genome shotgun (WGS) entry which is preliminary data.</text>
</comment>
<dbReference type="PANTHER" id="PTHR47481:SF34">
    <property type="entry name" value="CCHC-TYPE DOMAIN-CONTAINING PROTEIN"/>
    <property type="match status" value="1"/>
</dbReference>
<dbReference type="PANTHER" id="PTHR47481">
    <property type="match status" value="1"/>
</dbReference>
<reference evidence="1 2" key="1">
    <citation type="submission" date="2024-01" db="EMBL/GenBank/DDBJ databases">
        <title>The genomes of 5 underutilized Papilionoideae crops provide insights into root nodulation and disease resistance.</title>
        <authorList>
            <person name="Yuan L."/>
        </authorList>
    </citation>
    <scope>NUCLEOTIDE SEQUENCE [LARGE SCALE GENOMIC DNA]</scope>
    <source>
        <strain evidence="1">LY-2023</strain>
        <tissue evidence="1">Leaf</tissue>
    </source>
</reference>
<dbReference type="AlphaFoldDB" id="A0AAN9K6X2"/>
<name>A0AAN9K6X2_CLITE</name>
<dbReference type="Proteomes" id="UP001359559">
    <property type="component" value="Unassembled WGS sequence"/>
</dbReference>
<organism evidence="1 2">
    <name type="scientific">Clitoria ternatea</name>
    <name type="common">Butterfly pea</name>
    <dbReference type="NCBI Taxonomy" id="43366"/>
    <lineage>
        <taxon>Eukaryota</taxon>
        <taxon>Viridiplantae</taxon>
        <taxon>Streptophyta</taxon>
        <taxon>Embryophyta</taxon>
        <taxon>Tracheophyta</taxon>
        <taxon>Spermatophyta</taxon>
        <taxon>Magnoliopsida</taxon>
        <taxon>eudicotyledons</taxon>
        <taxon>Gunneridae</taxon>
        <taxon>Pentapetalae</taxon>
        <taxon>rosids</taxon>
        <taxon>fabids</taxon>
        <taxon>Fabales</taxon>
        <taxon>Fabaceae</taxon>
        <taxon>Papilionoideae</taxon>
        <taxon>50 kb inversion clade</taxon>
        <taxon>NPAAA clade</taxon>
        <taxon>indigoferoid/millettioid clade</taxon>
        <taxon>Phaseoleae</taxon>
        <taxon>Clitoria</taxon>
    </lineage>
</organism>
<dbReference type="EMBL" id="JAYKXN010000002">
    <property type="protein sequence ID" value="KAK7310687.1"/>
    <property type="molecule type" value="Genomic_DNA"/>
</dbReference>
<proteinExistence type="predicted"/>
<evidence type="ECO:0000313" key="2">
    <source>
        <dbReference type="Proteomes" id="UP001359559"/>
    </source>
</evidence>
<keyword evidence="2" id="KW-1185">Reference proteome</keyword>
<evidence type="ECO:0008006" key="3">
    <source>
        <dbReference type="Google" id="ProtNLM"/>
    </source>
</evidence>
<gene>
    <name evidence="1" type="ORF">RJT34_08347</name>
</gene>